<dbReference type="RefSeq" id="WP_201958140.1">
    <property type="nucleotide sequence ID" value="NZ_JAERRJ010000023.1"/>
</dbReference>
<keyword evidence="2" id="KW-1185">Reference proteome</keyword>
<sequence length="114" mass="12680">MGDSAREQEQFERELVEVRRRINRVAEDCRRQEYRESSVDGLARVLVGGTGEVLDIVLPRGFGDLNRPAWALGDEIDAAARAIVSAVNAARSRAAEVAAQRFSDEFPFEKGFRG</sequence>
<gene>
    <name evidence="1" type="ORF">JK358_37165</name>
</gene>
<dbReference type="EMBL" id="JAERRJ010000023">
    <property type="protein sequence ID" value="MBL1080042.1"/>
    <property type="molecule type" value="Genomic_DNA"/>
</dbReference>
<evidence type="ECO:0000313" key="2">
    <source>
        <dbReference type="Proteomes" id="UP000602198"/>
    </source>
</evidence>
<organism evidence="1 2">
    <name type="scientific">Nocardia acididurans</name>
    <dbReference type="NCBI Taxonomy" id="2802282"/>
    <lineage>
        <taxon>Bacteria</taxon>
        <taxon>Bacillati</taxon>
        <taxon>Actinomycetota</taxon>
        <taxon>Actinomycetes</taxon>
        <taxon>Mycobacteriales</taxon>
        <taxon>Nocardiaceae</taxon>
        <taxon>Nocardia</taxon>
    </lineage>
</organism>
<dbReference type="Gene3D" id="3.30.1310.10">
    <property type="entry name" value="Nucleoid-associated protein YbaB-like domain"/>
    <property type="match status" value="1"/>
</dbReference>
<dbReference type="SUPFAM" id="SSF82607">
    <property type="entry name" value="YbaB-like"/>
    <property type="match status" value="1"/>
</dbReference>
<proteinExistence type="predicted"/>
<evidence type="ECO:0000313" key="1">
    <source>
        <dbReference type="EMBL" id="MBL1080042.1"/>
    </source>
</evidence>
<protein>
    <submittedName>
        <fullName evidence="1">YbaB/EbfC family nucleoid-associated protein</fullName>
    </submittedName>
</protein>
<dbReference type="Pfam" id="PF02575">
    <property type="entry name" value="YbaB_DNA_bd"/>
    <property type="match status" value="1"/>
</dbReference>
<dbReference type="Proteomes" id="UP000602198">
    <property type="component" value="Unassembled WGS sequence"/>
</dbReference>
<reference evidence="1 2" key="1">
    <citation type="submission" date="2021-01" db="EMBL/GenBank/DDBJ databases">
        <title>WGS of actinomycetes isolated from Thailand.</title>
        <authorList>
            <person name="Thawai C."/>
        </authorList>
    </citation>
    <scope>NUCLEOTIDE SEQUENCE [LARGE SCALE GENOMIC DNA]</scope>
    <source>
        <strain evidence="1 2">LPG 2</strain>
    </source>
</reference>
<accession>A0ABS1MHE5</accession>
<dbReference type="InterPro" id="IPR004401">
    <property type="entry name" value="YbaB/EbfC"/>
</dbReference>
<name>A0ABS1MHE5_9NOCA</name>
<comment type="caution">
    <text evidence="1">The sequence shown here is derived from an EMBL/GenBank/DDBJ whole genome shotgun (WGS) entry which is preliminary data.</text>
</comment>
<dbReference type="InterPro" id="IPR036894">
    <property type="entry name" value="YbaB-like_sf"/>
</dbReference>